<evidence type="ECO:0000313" key="3">
    <source>
        <dbReference type="Proteomes" id="UP000533598"/>
    </source>
</evidence>
<feature type="compositionally biased region" description="Low complexity" evidence="1">
    <location>
        <begin position="32"/>
        <end position="53"/>
    </location>
</feature>
<comment type="caution">
    <text evidence="2">The sequence shown here is derived from an EMBL/GenBank/DDBJ whole genome shotgun (WGS) entry which is preliminary data.</text>
</comment>
<sequence length="184" mass="19417">MNNTIGKTTVVLGLALPALVLVGACTPKERAAPSPSKAPATSQPVPSTSTTPDTNAAVTAAYREFWQVSDSIDKRPEPEWQTKLSAVAVDPQLRRTVQGLGLLREQSVVLYGTTTARVTAVEVAGDRATVQDCQDASKSGQADAKTRRPKTVGVERNPITTTMARGADGRWRVADVVFGGGACR</sequence>
<proteinExistence type="predicted"/>
<reference evidence="2 3" key="1">
    <citation type="submission" date="2020-08" db="EMBL/GenBank/DDBJ databases">
        <title>Sequencing the genomes of 1000 actinobacteria strains.</title>
        <authorList>
            <person name="Klenk H.-P."/>
        </authorList>
    </citation>
    <scope>NUCLEOTIDE SEQUENCE [LARGE SCALE GENOMIC DNA]</scope>
    <source>
        <strain evidence="2 3">DSM 44230</strain>
    </source>
</reference>
<feature type="region of interest" description="Disordered" evidence="1">
    <location>
        <begin position="29"/>
        <end position="53"/>
    </location>
</feature>
<accession>A0A7W7CE64</accession>
<organism evidence="2 3">
    <name type="scientific">Crossiella cryophila</name>
    <dbReference type="NCBI Taxonomy" id="43355"/>
    <lineage>
        <taxon>Bacteria</taxon>
        <taxon>Bacillati</taxon>
        <taxon>Actinomycetota</taxon>
        <taxon>Actinomycetes</taxon>
        <taxon>Pseudonocardiales</taxon>
        <taxon>Pseudonocardiaceae</taxon>
        <taxon>Crossiella</taxon>
    </lineage>
</organism>
<dbReference type="AlphaFoldDB" id="A0A7W7CE64"/>
<protein>
    <submittedName>
        <fullName evidence="2">Uncharacterized protein</fullName>
    </submittedName>
</protein>
<evidence type="ECO:0000256" key="1">
    <source>
        <dbReference type="SAM" id="MobiDB-lite"/>
    </source>
</evidence>
<dbReference type="RefSeq" id="WP_185005249.1">
    <property type="nucleotide sequence ID" value="NZ_BAAAUI010000001.1"/>
</dbReference>
<keyword evidence="3" id="KW-1185">Reference proteome</keyword>
<name>A0A7W7CE64_9PSEU</name>
<evidence type="ECO:0000313" key="2">
    <source>
        <dbReference type="EMBL" id="MBB4679511.1"/>
    </source>
</evidence>
<dbReference type="PROSITE" id="PS51257">
    <property type="entry name" value="PROKAR_LIPOPROTEIN"/>
    <property type="match status" value="1"/>
</dbReference>
<dbReference type="EMBL" id="JACHMH010000001">
    <property type="protein sequence ID" value="MBB4679511.1"/>
    <property type="molecule type" value="Genomic_DNA"/>
</dbReference>
<gene>
    <name evidence="2" type="ORF">HNR67_005629</name>
</gene>
<dbReference type="Proteomes" id="UP000533598">
    <property type="component" value="Unassembled WGS sequence"/>
</dbReference>